<dbReference type="Proteomes" id="UP000587002">
    <property type="component" value="Unassembled WGS sequence"/>
</dbReference>
<feature type="transmembrane region" description="Helical" evidence="1">
    <location>
        <begin position="29"/>
        <end position="50"/>
    </location>
</feature>
<dbReference type="InterPro" id="IPR036259">
    <property type="entry name" value="MFS_trans_sf"/>
</dbReference>
<evidence type="ECO:0000313" key="3">
    <source>
        <dbReference type="Proteomes" id="UP000587002"/>
    </source>
</evidence>
<dbReference type="AlphaFoldDB" id="A0A853ALX5"/>
<organism evidence="2 3">
    <name type="scientific">Saccharopolyspora hordei</name>
    <dbReference type="NCBI Taxonomy" id="1838"/>
    <lineage>
        <taxon>Bacteria</taxon>
        <taxon>Bacillati</taxon>
        <taxon>Actinomycetota</taxon>
        <taxon>Actinomycetes</taxon>
        <taxon>Pseudonocardiales</taxon>
        <taxon>Pseudonocardiaceae</taxon>
        <taxon>Saccharopolyspora</taxon>
    </lineage>
</organism>
<reference evidence="2 3" key="1">
    <citation type="submission" date="2020-07" db="EMBL/GenBank/DDBJ databases">
        <title>Sequencing the genomes of 1000 actinobacteria strains.</title>
        <authorList>
            <person name="Klenk H.-P."/>
        </authorList>
    </citation>
    <scope>NUCLEOTIDE SEQUENCE [LARGE SCALE GENOMIC DNA]</scope>
    <source>
        <strain evidence="2 3">DSM 44065</strain>
    </source>
</reference>
<keyword evidence="1" id="KW-0472">Membrane</keyword>
<keyword evidence="1" id="KW-0812">Transmembrane</keyword>
<keyword evidence="1" id="KW-1133">Transmembrane helix</keyword>
<evidence type="ECO:0000313" key="2">
    <source>
        <dbReference type="EMBL" id="NYI85048.1"/>
    </source>
</evidence>
<proteinExistence type="predicted"/>
<comment type="caution">
    <text evidence="2">The sequence shown here is derived from an EMBL/GenBank/DDBJ whole genome shotgun (WGS) entry which is preliminary data.</text>
</comment>
<protein>
    <submittedName>
        <fullName evidence="2">MFS family permease</fullName>
    </submittedName>
</protein>
<sequence length="97" mass="9525">MVAVQAVGQVVLLVAVGHGSPALLFLGAAVAGVGGGAFYPLFAALARAYFGEQSVEVHGLVYSAKAVSGVAAVLTTRRGFPVALLAAAALSLFAAAL</sequence>
<name>A0A853ALX5_9PSEU</name>
<feature type="transmembrane region" description="Helical" evidence="1">
    <location>
        <begin position="80"/>
        <end position="96"/>
    </location>
</feature>
<evidence type="ECO:0000256" key="1">
    <source>
        <dbReference type="SAM" id="Phobius"/>
    </source>
</evidence>
<dbReference type="SUPFAM" id="SSF103473">
    <property type="entry name" value="MFS general substrate transporter"/>
    <property type="match status" value="1"/>
</dbReference>
<gene>
    <name evidence="2" type="ORF">HNR68_003678</name>
</gene>
<dbReference type="EMBL" id="JACCFJ010000001">
    <property type="protein sequence ID" value="NYI85048.1"/>
    <property type="molecule type" value="Genomic_DNA"/>
</dbReference>
<accession>A0A853ALX5</accession>
<dbReference type="RefSeq" id="WP_179722775.1">
    <property type="nucleotide sequence ID" value="NZ_BAABFH010000001.1"/>
</dbReference>
<keyword evidence="3" id="KW-1185">Reference proteome</keyword>